<dbReference type="EMBL" id="FTMX01000005">
    <property type="protein sequence ID" value="SIR70386.1"/>
    <property type="molecule type" value="Genomic_DNA"/>
</dbReference>
<dbReference type="InterPro" id="IPR010839">
    <property type="entry name" value="AtuA_N"/>
</dbReference>
<protein>
    <recommendedName>
        <fullName evidence="1">Acyclic terpene utilisation N-terminal domain-containing protein</fullName>
    </recommendedName>
</protein>
<dbReference type="AlphaFoldDB" id="A0A9X8RB28"/>
<sequence>MKKVRIGSGAGYAGDRIEPAMELIQKGDLDYIIFECLAERTIALAQQAKMKNPDEGYNHLLKYRMEKVLLLCVENNVTLITNIGAANPLAAAKVVKNIAEEKGISNLKIAAVSGDDVYPNIGKYMDCTIIETGVPLKELKSSIISANAYIGISGIVTALQEGADIVITGRVSDPSLVVAPLKHEFGWEDTDYELLGKGTAAGHLLECAAQVTGGYFADPGDKDVPDLWNVGFPIAEVQENGDFLLSKLEDSGGMVTTATVKEQIVYEIHDPTRYLTPDVIADFSEIEVIEKETNQVQIKGVSGKEKSGYYKTSIGYLDGYIVEAEISYGGSGCLGRSRLAEEVVRHRLIQANIEIQEMRIDHIGSNSLYRSSISAPLYDKERLSEVRLRVAARTADKGAANLIGQEVEGLYTNGPAGGGGVRVSVQEVVSIASILIPSDDITIDVTYEEVDKNETQASHSL</sequence>
<dbReference type="PANTHER" id="PTHR47472">
    <property type="entry name" value="PROPIONYL-COA CARBOXYLASE"/>
    <property type="match status" value="1"/>
</dbReference>
<accession>A0A9X8RB28</accession>
<organism evidence="2 3">
    <name type="scientific">Peribacillus simplex</name>
    <dbReference type="NCBI Taxonomy" id="1478"/>
    <lineage>
        <taxon>Bacteria</taxon>
        <taxon>Bacillati</taxon>
        <taxon>Bacillota</taxon>
        <taxon>Bacilli</taxon>
        <taxon>Bacillales</taxon>
        <taxon>Bacillaceae</taxon>
        <taxon>Peribacillus</taxon>
    </lineage>
</organism>
<evidence type="ECO:0000313" key="2">
    <source>
        <dbReference type="EMBL" id="SIR70386.1"/>
    </source>
</evidence>
<dbReference type="Pfam" id="PF07287">
    <property type="entry name" value="AtuA"/>
    <property type="match status" value="1"/>
</dbReference>
<feature type="domain" description="Acyclic terpene utilisation N-terminal" evidence="1">
    <location>
        <begin position="4"/>
        <end position="446"/>
    </location>
</feature>
<gene>
    <name evidence="2" type="ORF">SAMN05878482_105105</name>
</gene>
<evidence type="ECO:0000259" key="1">
    <source>
        <dbReference type="Pfam" id="PF07287"/>
    </source>
</evidence>
<name>A0A9X8RB28_9BACI</name>
<dbReference type="RefSeq" id="WP_076369179.1">
    <property type="nucleotide sequence ID" value="NZ_FTMX01000005.1"/>
</dbReference>
<comment type="caution">
    <text evidence="2">The sequence shown here is derived from an EMBL/GenBank/DDBJ whole genome shotgun (WGS) entry which is preliminary data.</text>
</comment>
<reference evidence="2 3" key="1">
    <citation type="submission" date="2017-01" db="EMBL/GenBank/DDBJ databases">
        <authorList>
            <person name="Varghese N."/>
            <person name="Submissions S."/>
        </authorList>
    </citation>
    <scope>NUCLEOTIDE SEQUENCE [LARGE SCALE GENOMIC DNA]</scope>
    <source>
        <strain evidence="2 3">RUG2-6</strain>
    </source>
</reference>
<evidence type="ECO:0000313" key="3">
    <source>
        <dbReference type="Proteomes" id="UP000185829"/>
    </source>
</evidence>
<dbReference type="PANTHER" id="PTHR47472:SF1">
    <property type="entry name" value="DUF1446-DOMAIN-CONTAINING PROTEIN"/>
    <property type="match status" value="1"/>
</dbReference>
<dbReference type="Proteomes" id="UP000185829">
    <property type="component" value="Unassembled WGS sequence"/>
</dbReference>
<proteinExistence type="predicted"/>